<dbReference type="GO" id="GO:0048471">
    <property type="term" value="C:perinuclear region of cytoplasm"/>
    <property type="evidence" value="ECO:0007669"/>
    <property type="project" value="UniProtKB-SubCell"/>
</dbReference>
<protein>
    <recommendedName>
        <fullName evidence="9">Membrane protein BRI3</fullName>
    </recommendedName>
    <alternativeName>
        <fullName evidence="10">Brain protein I3</fullName>
    </alternativeName>
</protein>
<comment type="subunit">
    <text evidence="11">Interacts with BRI3BP. Interacts with MGAT1 and IFITM3.</text>
</comment>
<dbReference type="InterPro" id="IPR019317">
    <property type="entry name" value="BRI3"/>
</dbReference>
<evidence type="ECO:0000256" key="6">
    <source>
        <dbReference type="ARBA" id="ARBA00022989"/>
    </source>
</evidence>
<gene>
    <name evidence="13" type="ORF">NEMVEDRAFT_v1g132004</name>
</gene>
<comment type="similarity">
    <text evidence="3">Belongs to the BRI3 family.</text>
</comment>
<name>A7SU86_NEMVE</name>
<dbReference type="HOGENOM" id="CLU_3074735_0_0_1"/>
<dbReference type="EMBL" id="DS469809">
    <property type="protein sequence ID" value="EDO32734.1"/>
    <property type="molecule type" value="Genomic_DNA"/>
</dbReference>
<comment type="subcellular location">
    <subcellularLocation>
        <location evidence="2">Cytoplasm</location>
        <location evidence="2">Perinuclear region</location>
    </subcellularLocation>
    <subcellularLocation>
        <location evidence="1">Lysosome membrane</location>
        <topology evidence="1">Multi-pass membrane protein</topology>
    </subcellularLocation>
</comment>
<accession>A7SU86</accession>
<dbReference type="GO" id="GO:0005765">
    <property type="term" value="C:lysosomal membrane"/>
    <property type="evidence" value="ECO:0007669"/>
    <property type="project" value="UniProtKB-SubCell"/>
</dbReference>
<keyword evidence="6 12" id="KW-1133">Transmembrane helix</keyword>
<evidence type="ECO:0000256" key="2">
    <source>
        <dbReference type="ARBA" id="ARBA00004556"/>
    </source>
</evidence>
<organism evidence="13 14">
    <name type="scientific">Nematostella vectensis</name>
    <name type="common">Starlet sea anemone</name>
    <dbReference type="NCBI Taxonomy" id="45351"/>
    <lineage>
        <taxon>Eukaryota</taxon>
        <taxon>Metazoa</taxon>
        <taxon>Cnidaria</taxon>
        <taxon>Anthozoa</taxon>
        <taxon>Hexacorallia</taxon>
        <taxon>Actiniaria</taxon>
        <taxon>Edwardsiidae</taxon>
        <taxon>Nematostella</taxon>
    </lineage>
</organism>
<dbReference type="PANTHER" id="PTHR13551">
    <property type="entry name" value="BRAIN PROTEIN I3"/>
    <property type="match status" value="1"/>
</dbReference>
<feature type="transmembrane region" description="Helical" evidence="12">
    <location>
        <begin position="20"/>
        <end position="40"/>
    </location>
</feature>
<keyword evidence="8" id="KW-0458">Lysosome</keyword>
<keyword evidence="14" id="KW-1185">Reference proteome</keyword>
<proteinExistence type="inferred from homology"/>
<dbReference type="PANTHER" id="PTHR13551:SF1">
    <property type="entry name" value="MEMBRANE PROTEIN BRI3"/>
    <property type="match status" value="1"/>
</dbReference>
<evidence type="ECO:0000313" key="14">
    <source>
        <dbReference type="Proteomes" id="UP000001593"/>
    </source>
</evidence>
<keyword evidence="7 12" id="KW-0472">Membrane</keyword>
<evidence type="ECO:0000256" key="4">
    <source>
        <dbReference type="ARBA" id="ARBA00022490"/>
    </source>
</evidence>
<evidence type="ECO:0000256" key="12">
    <source>
        <dbReference type="SAM" id="Phobius"/>
    </source>
</evidence>
<evidence type="ECO:0000313" key="13">
    <source>
        <dbReference type="EMBL" id="EDO32734.1"/>
    </source>
</evidence>
<evidence type="ECO:0000256" key="8">
    <source>
        <dbReference type="ARBA" id="ARBA00023228"/>
    </source>
</evidence>
<evidence type="ECO:0000256" key="10">
    <source>
        <dbReference type="ARBA" id="ARBA00035449"/>
    </source>
</evidence>
<evidence type="ECO:0000256" key="7">
    <source>
        <dbReference type="ARBA" id="ARBA00023136"/>
    </source>
</evidence>
<evidence type="ECO:0000256" key="5">
    <source>
        <dbReference type="ARBA" id="ARBA00022692"/>
    </source>
</evidence>
<evidence type="ECO:0000256" key="1">
    <source>
        <dbReference type="ARBA" id="ARBA00004155"/>
    </source>
</evidence>
<dbReference type="PhylomeDB" id="A7SU86"/>
<dbReference type="Pfam" id="PF10164">
    <property type="entry name" value="BRI3"/>
    <property type="match status" value="1"/>
</dbReference>
<evidence type="ECO:0000256" key="3">
    <source>
        <dbReference type="ARBA" id="ARBA00008090"/>
    </source>
</evidence>
<reference evidence="13 14" key="1">
    <citation type="journal article" date="2007" name="Science">
        <title>Sea anemone genome reveals ancestral eumetazoan gene repertoire and genomic organization.</title>
        <authorList>
            <person name="Putnam N.H."/>
            <person name="Srivastava M."/>
            <person name="Hellsten U."/>
            <person name="Dirks B."/>
            <person name="Chapman J."/>
            <person name="Salamov A."/>
            <person name="Terry A."/>
            <person name="Shapiro H."/>
            <person name="Lindquist E."/>
            <person name="Kapitonov V.V."/>
            <person name="Jurka J."/>
            <person name="Genikhovich G."/>
            <person name="Grigoriev I.V."/>
            <person name="Lucas S.M."/>
            <person name="Steele R.E."/>
            <person name="Finnerty J.R."/>
            <person name="Technau U."/>
            <person name="Martindale M.Q."/>
            <person name="Rokhsar D.S."/>
        </authorList>
    </citation>
    <scope>NUCLEOTIDE SEQUENCE [LARGE SCALE GENOMIC DNA]</scope>
    <source>
        <strain evidence="14">CH2 X CH6</strain>
    </source>
</reference>
<feature type="non-terminal residue" evidence="13">
    <location>
        <position position="1"/>
    </location>
</feature>
<dbReference type="InParanoid" id="A7SU86"/>
<dbReference type="Proteomes" id="UP000001593">
    <property type="component" value="Unassembled WGS sequence"/>
</dbReference>
<evidence type="ECO:0000256" key="11">
    <source>
        <dbReference type="ARBA" id="ARBA00046593"/>
    </source>
</evidence>
<evidence type="ECO:0000256" key="9">
    <source>
        <dbReference type="ARBA" id="ARBA00035284"/>
    </source>
</evidence>
<sequence>VAGGSCPSCGVGVPNQEFTILGICLAILFFPIGILCCLMLTERRCSHCGMTFG</sequence>
<dbReference type="AlphaFoldDB" id="A7SU86"/>
<keyword evidence="5 12" id="KW-0812">Transmembrane</keyword>
<keyword evidence="4" id="KW-0963">Cytoplasm</keyword>